<dbReference type="InterPro" id="IPR050383">
    <property type="entry name" value="GlyoxalaseI/FosfomycinResist"/>
</dbReference>
<organism evidence="2">
    <name type="scientific">Singulisphaera sp. Ch08</name>
    <dbReference type="NCBI Taxonomy" id="3120278"/>
    <lineage>
        <taxon>Bacteria</taxon>
        <taxon>Pseudomonadati</taxon>
        <taxon>Planctomycetota</taxon>
        <taxon>Planctomycetia</taxon>
        <taxon>Isosphaerales</taxon>
        <taxon>Isosphaeraceae</taxon>
        <taxon>Singulisphaera</taxon>
    </lineage>
</organism>
<dbReference type="Pfam" id="PF00903">
    <property type="entry name" value="Glyoxalase"/>
    <property type="match status" value="1"/>
</dbReference>
<dbReference type="PROSITE" id="PS51819">
    <property type="entry name" value="VOC"/>
    <property type="match status" value="1"/>
</dbReference>
<accession>A0AAU7CKA2</accession>
<evidence type="ECO:0000259" key="1">
    <source>
        <dbReference type="PROSITE" id="PS51819"/>
    </source>
</evidence>
<dbReference type="AlphaFoldDB" id="A0AAU7CKA2"/>
<dbReference type="InterPro" id="IPR029068">
    <property type="entry name" value="Glyas_Bleomycin-R_OHBP_Dase"/>
</dbReference>
<dbReference type="Gene3D" id="3.10.180.10">
    <property type="entry name" value="2,3-Dihydroxybiphenyl 1,2-Dioxygenase, domain 1"/>
    <property type="match status" value="1"/>
</dbReference>
<evidence type="ECO:0000313" key="2">
    <source>
        <dbReference type="EMBL" id="XBH05680.1"/>
    </source>
</evidence>
<dbReference type="InterPro" id="IPR004360">
    <property type="entry name" value="Glyas_Fos-R_dOase_dom"/>
</dbReference>
<reference evidence="2" key="1">
    <citation type="submission" date="2024-05" db="EMBL/GenBank/DDBJ databases">
        <title>Planctomycetes of the genus Singulisphaera possess chitinolytic capabilities.</title>
        <authorList>
            <person name="Ivanova A."/>
        </authorList>
    </citation>
    <scope>NUCLEOTIDE SEQUENCE</scope>
    <source>
        <strain evidence="2">Ch08T</strain>
    </source>
</reference>
<dbReference type="PANTHER" id="PTHR21366">
    <property type="entry name" value="GLYOXALASE FAMILY PROTEIN"/>
    <property type="match status" value="1"/>
</dbReference>
<dbReference type="SUPFAM" id="SSF54593">
    <property type="entry name" value="Glyoxalase/Bleomycin resistance protein/Dihydroxybiphenyl dioxygenase"/>
    <property type="match status" value="1"/>
</dbReference>
<protein>
    <submittedName>
        <fullName evidence="2">VOC family protein</fullName>
    </submittedName>
</protein>
<sequence>MQVGGILETALYVSDLQRAAEFYRRIFGFPTLVESERIIALDVAGKSVLLLFPEGGTKAPFPVPGGGGVIPPHGGTSGGYHFAFSIASEDVEAWQSRLETEGVAVESVVNWPGEAKSIYFRDPDGNLAELISPGFWAIYGHGRT</sequence>
<dbReference type="EMBL" id="CP155447">
    <property type="protein sequence ID" value="XBH05680.1"/>
    <property type="molecule type" value="Genomic_DNA"/>
</dbReference>
<gene>
    <name evidence="2" type="ORF">V5E97_06565</name>
</gene>
<feature type="domain" description="VOC" evidence="1">
    <location>
        <begin position="5"/>
        <end position="133"/>
    </location>
</feature>
<dbReference type="InterPro" id="IPR037523">
    <property type="entry name" value="VOC_core"/>
</dbReference>
<name>A0AAU7CKA2_9BACT</name>
<proteinExistence type="predicted"/>
<dbReference type="RefSeq" id="WP_406698528.1">
    <property type="nucleotide sequence ID" value="NZ_CP155447.1"/>
</dbReference>
<dbReference type="PANTHER" id="PTHR21366:SF22">
    <property type="entry name" value="VOC DOMAIN-CONTAINING PROTEIN"/>
    <property type="match status" value="1"/>
</dbReference>